<dbReference type="NCBIfam" id="TIGR03930">
    <property type="entry name" value="WXG100_ESAT6"/>
    <property type="match status" value="1"/>
</dbReference>
<proteinExistence type="predicted"/>
<dbReference type="Pfam" id="PF06013">
    <property type="entry name" value="WXG100"/>
    <property type="match status" value="1"/>
</dbReference>
<accession>A0ABV5BC03</accession>
<protein>
    <submittedName>
        <fullName evidence="1">WXG100 family type VII secretion target</fullName>
    </submittedName>
</protein>
<dbReference type="Proteomes" id="UP001580407">
    <property type="component" value="Unassembled WGS sequence"/>
</dbReference>
<organism evidence="1 2">
    <name type="scientific">Paenibacillus terreus</name>
    <dbReference type="NCBI Taxonomy" id="1387834"/>
    <lineage>
        <taxon>Bacteria</taxon>
        <taxon>Bacillati</taxon>
        <taxon>Bacillota</taxon>
        <taxon>Bacilli</taxon>
        <taxon>Bacillales</taxon>
        <taxon>Paenibacillaceae</taxon>
        <taxon>Paenibacillus</taxon>
    </lineage>
</organism>
<sequence>MTTILVTPEQLEAVSRQFEQARQEIARMNGTLTLQVLMMEAVWDGTTKQRFYSDYVTARRSMENAVELTDSISRELRNHAEKFRLADEAMSGGLDPACMAPPPPPPNACAAPTVDTRNALEKSGESLKELGTNFMDAANERYEKRYDSFGGFLDYWTFGIPKGMWQGYADRADKWLDSPEDFANWATLGVHGTIRESIFPQNAWSTEHWANILGTAGLVGGGTIASTIKPKNYFGTSAKSVVEGTPKAADLKYAESGARNISPEQFFKEEAIAEEMYEKFRNLGTKDVEAIAKNTGFPLSRVQRIKDHVFNNTHIKDHGIGKFDPDYELAQAWERLINEKYVDSDIQLLHHEIFESKFEGIFKTNYRTAHDKTIESGRTWDWEKNYEE</sequence>
<evidence type="ECO:0000313" key="1">
    <source>
        <dbReference type="EMBL" id="MFB5683236.1"/>
    </source>
</evidence>
<dbReference type="InterPro" id="IPR036689">
    <property type="entry name" value="ESAT-6-like_sf"/>
</dbReference>
<dbReference type="Gene3D" id="1.10.287.850">
    <property type="entry name" value="HP0062-like domain"/>
    <property type="match status" value="1"/>
</dbReference>
<comment type="caution">
    <text evidence="1">The sequence shown here is derived from an EMBL/GenBank/DDBJ whole genome shotgun (WGS) entry which is preliminary data.</text>
</comment>
<reference evidence="1 2" key="1">
    <citation type="submission" date="2024-09" db="EMBL/GenBank/DDBJ databases">
        <authorList>
            <person name="Ruan L."/>
        </authorList>
    </citation>
    <scope>NUCLEOTIDE SEQUENCE [LARGE SCALE GENOMIC DNA]</scope>
    <source>
        <strain evidence="1 2">D33</strain>
    </source>
</reference>
<gene>
    <name evidence="1" type="ORF">ACE3NQ_20145</name>
</gene>
<keyword evidence="2" id="KW-1185">Reference proteome</keyword>
<dbReference type="InterPro" id="IPR010310">
    <property type="entry name" value="T7SS_ESAT-6-like"/>
</dbReference>
<evidence type="ECO:0000313" key="2">
    <source>
        <dbReference type="Proteomes" id="UP001580407"/>
    </source>
</evidence>
<name>A0ABV5BC03_9BACL</name>
<dbReference type="RefSeq" id="WP_375526975.1">
    <property type="nucleotide sequence ID" value="NZ_JBHILM010000024.1"/>
</dbReference>
<dbReference type="SUPFAM" id="SSF140453">
    <property type="entry name" value="EsxAB dimer-like"/>
    <property type="match status" value="1"/>
</dbReference>
<dbReference type="EMBL" id="JBHILM010000024">
    <property type="protein sequence ID" value="MFB5683236.1"/>
    <property type="molecule type" value="Genomic_DNA"/>
</dbReference>